<dbReference type="EMBL" id="CP134187">
    <property type="protein sequence ID" value="WPB01572.1"/>
    <property type="molecule type" value="Genomic_DNA"/>
</dbReference>
<feature type="transmembrane region" description="Helical" evidence="6">
    <location>
        <begin position="530"/>
        <end position="549"/>
    </location>
</feature>
<evidence type="ECO:0000256" key="4">
    <source>
        <dbReference type="ARBA" id="ARBA00023136"/>
    </source>
</evidence>
<dbReference type="Proteomes" id="UP000230605">
    <property type="component" value="Chromosome 4"/>
</dbReference>
<protein>
    <submittedName>
        <fullName evidence="8">Siderophore iron transporter 1</fullName>
    </submittedName>
</protein>
<dbReference type="InterPro" id="IPR020846">
    <property type="entry name" value="MFS_dom"/>
</dbReference>
<dbReference type="InterPro" id="IPR011701">
    <property type="entry name" value="MFS"/>
</dbReference>
<dbReference type="PROSITE" id="PS50850">
    <property type="entry name" value="MFS"/>
    <property type="match status" value="1"/>
</dbReference>
<feature type="region of interest" description="Disordered" evidence="5">
    <location>
        <begin position="1"/>
        <end position="21"/>
    </location>
</feature>
<feature type="transmembrane region" description="Helical" evidence="6">
    <location>
        <begin position="120"/>
        <end position="139"/>
    </location>
</feature>
<name>A0A2G5HNJ0_CERBT</name>
<sequence length="590" mass="65219">MTTTTSEEKTPYHNEYDENDEKQRRISLADSVAGTDEELMAVRSQAWGKNGLIYMWIGIGLMWTIFELDNATVYNYQNFATSEFQQVSLLGALSTAGTIVSAVLKPPVAKVSDIIGRAETYCFAVALYILSYILCASSNEYNQYAASYIIYCIGQTSMQILNQLIVADITTSRWRGLANGLVNLPFMIIPWIAAFIADSALNTVGWRWGIGMFAIIMPVCSVVVIVPLLYFQRRMKQFGHSTKAQATFLSFFSKIDVGGMTLLVAGFALVLLPLALAGTTPSRWDTAWVPALIAVGGVCLIALVGYEWKVAAHPLVPLHFFKNISLVLAWTMGLMDAFAFSATHTYMYTLAVVVHEFSVRDASFLTFTAGCMQVLTGLVAGALMYKTRRYKWLLVIGVAVRLLGYGVMLRLRGATNSVAELFIVQLIQGFGSGIVLGIFLVVAQIVVPRSELSQSTALELLFIYMGNALGSTAAGAIYTNSFAPRLRDYLPNSTDELVNTILNTFTEEPFANGTPERTAINAAYSDVMRYMTYAALGASIFGIILVWFLPNLQLSDKHNLAGEMEQIKAESSKRADEGMLRWWWRTGRLW</sequence>
<dbReference type="InterPro" id="IPR036259">
    <property type="entry name" value="MFS_trans_sf"/>
</dbReference>
<evidence type="ECO:0000256" key="5">
    <source>
        <dbReference type="SAM" id="MobiDB-lite"/>
    </source>
</evidence>
<accession>A0A2G5HNJ0</accession>
<feature type="transmembrane region" description="Helical" evidence="6">
    <location>
        <begin position="392"/>
        <end position="411"/>
    </location>
</feature>
<feature type="transmembrane region" description="Helical" evidence="6">
    <location>
        <begin position="47"/>
        <end position="66"/>
    </location>
</feature>
<feature type="transmembrane region" description="Helical" evidence="6">
    <location>
        <begin position="251"/>
        <end position="275"/>
    </location>
</feature>
<dbReference type="Pfam" id="PF07690">
    <property type="entry name" value="MFS_1"/>
    <property type="match status" value="1"/>
</dbReference>
<evidence type="ECO:0000256" key="3">
    <source>
        <dbReference type="ARBA" id="ARBA00022989"/>
    </source>
</evidence>
<dbReference type="SUPFAM" id="SSF103473">
    <property type="entry name" value="MFS general substrate transporter"/>
    <property type="match status" value="1"/>
</dbReference>
<evidence type="ECO:0000256" key="6">
    <source>
        <dbReference type="SAM" id="Phobius"/>
    </source>
</evidence>
<feature type="transmembrane region" description="Helical" evidence="6">
    <location>
        <begin position="320"/>
        <end position="342"/>
    </location>
</feature>
<dbReference type="GO" id="GO:0015343">
    <property type="term" value="F:siderophore-iron transmembrane transporter activity"/>
    <property type="evidence" value="ECO:0007669"/>
    <property type="project" value="TreeGrafter"/>
</dbReference>
<dbReference type="GO" id="GO:0005886">
    <property type="term" value="C:plasma membrane"/>
    <property type="evidence" value="ECO:0007669"/>
    <property type="project" value="TreeGrafter"/>
</dbReference>
<dbReference type="Proteomes" id="UP001302367">
    <property type="component" value="Chromosome 4"/>
</dbReference>
<evidence type="ECO:0000313" key="8">
    <source>
        <dbReference type="EMBL" id="PIA93803.1"/>
    </source>
</evidence>
<feature type="transmembrane region" description="Helical" evidence="6">
    <location>
        <begin position="458"/>
        <end position="478"/>
    </location>
</feature>
<dbReference type="Gene3D" id="1.20.1250.20">
    <property type="entry name" value="MFS general substrate transporter like domains"/>
    <property type="match status" value="2"/>
</dbReference>
<dbReference type="PANTHER" id="PTHR23501:SF200">
    <property type="entry name" value="TRANSPORTER, PUTATIVE (AFU_ORTHOLOGUE AFUA_3G01360)-RELATED"/>
    <property type="match status" value="1"/>
</dbReference>
<feature type="transmembrane region" description="Helical" evidence="6">
    <location>
        <begin position="423"/>
        <end position="446"/>
    </location>
</feature>
<dbReference type="AlphaFoldDB" id="A0A2G5HNJ0"/>
<evidence type="ECO:0000313" key="9">
    <source>
        <dbReference type="EMBL" id="WPB01572.1"/>
    </source>
</evidence>
<dbReference type="PANTHER" id="PTHR23501">
    <property type="entry name" value="MAJOR FACILITATOR SUPERFAMILY"/>
    <property type="match status" value="1"/>
</dbReference>
<keyword evidence="3 6" id="KW-1133">Transmembrane helix</keyword>
<reference evidence="8 10" key="1">
    <citation type="submission" date="2015-10" db="EMBL/GenBank/DDBJ databases">
        <title>The cercosporin biosynthetic gene cluster was horizontally transferred to several fungal lineages and shown to be expanded in Cercospora beticola based on microsynteny with recipient genomes.</title>
        <authorList>
            <person name="De Jonge R."/>
            <person name="Ebert M.K."/>
            <person name="Suttle J.C."/>
            <person name="Jurick Ii W.M."/>
            <person name="Secor G.A."/>
            <person name="Thomma B.P."/>
            <person name="Van De Peer Y."/>
            <person name="Bolton M.D."/>
        </authorList>
    </citation>
    <scope>NUCLEOTIDE SEQUENCE [LARGE SCALE GENOMIC DNA]</scope>
    <source>
        <strain evidence="8 10">09-40</strain>
    </source>
</reference>
<evidence type="ECO:0000259" key="7">
    <source>
        <dbReference type="PROSITE" id="PS50850"/>
    </source>
</evidence>
<gene>
    <name evidence="8" type="ORF">CB0940_04339</name>
    <name evidence="9" type="ORF">RHO25_006200</name>
</gene>
<comment type="subcellular location">
    <subcellularLocation>
        <location evidence="1">Membrane</location>
        <topology evidence="1">Multi-pass membrane protein</topology>
    </subcellularLocation>
</comment>
<feature type="transmembrane region" description="Helical" evidence="6">
    <location>
        <begin position="86"/>
        <end position="108"/>
    </location>
</feature>
<keyword evidence="4 6" id="KW-0472">Membrane</keyword>
<evidence type="ECO:0000313" key="11">
    <source>
        <dbReference type="Proteomes" id="UP001302367"/>
    </source>
</evidence>
<evidence type="ECO:0000256" key="1">
    <source>
        <dbReference type="ARBA" id="ARBA00004141"/>
    </source>
</evidence>
<dbReference type="EMBL" id="LKMD01000105">
    <property type="protein sequence ID" value="PIA93803.1"/>
    <property type="molecule type" value="Genomic_DNA"/>
</dbReference>
<organism evidence="8 10">
    <name type="scientific">Cercospora beticola</name>
    <name type="common">Sugarbeet leaf spot fungus</name>
    <dbReference type="NCBI Taxonomy" id="122368"/>
    <lineage>
        <taxon>Eukaryota</taxon>
        <taxon>Fungi</taxon>
        <taxon>Dikarya</taxon>
        <taxon>Ascomycota</taxon>
        <taxon>Pezizomycotina</taxon>
        <taxon>Dothideomycetes</taxon>
        <taxon>Dothideomycetidae</taxon>
        <taxon>Mycosphaerellales</taxon>
        <taxon>Mycosphaerellaceae</taxon>
        <taxon>Cercospora</taxon>
    </lineage>
</organism>
<feature type="transmembrane region" description="Helical" evidence="6">
    <location>
        <begin position="177"/>
        <end position="196"/>
    </location>
</feature>
<feature type="transmembrane region" description="Helical" evidence="6">
    <location>
        <begin position="208"/>
        <end position="231"/>
    </location>
</feature>
<evidence type="ECO:0000313" key="10">
    <source>
        <dbReference type="Proteomes" id="UP000230605"/>
    </source>
</evidence>
<feature type="transmembrane region" description="Helical" evidence="6">
    <location>
        <begin position="362"/>
        <end position="385"/>
    </location>
</feature>
<keyword evidence="11" id="KW-1185">Reference proteome</keyword>
<keyword evidence="2 6" id="KW-0812">Transmembrane</keyword>
<feature type="transmembrane region" description="Helical" evidence="6">
    <location>
        <begin position="287"/>
        <end position="308"/>
    </location>
</feature>
<feature type="domain" description="Major facilitator superfamily (MFS) profile" evidence="7">
    <location>
        <begin position="55"/>
        <end position="554"/>
    </location>
</feature>
<dbReference type="OrthoDB" id="2241241at2759"/>
<evidence type="ECO:0000256" key="2">
    <source>
        <dbReference type="ARBA" id="ARBA00022692"/>
    </source>
</evidence>
<reference evidence="9 11" key="2">
    <citation type="submission" date="2023-09" db="EMBL/GenBank/DDBJ databases">
        <title>Complete-Gapless Cercospora beticola genome.</title>
        <authorList>
            <person name="Wyatt N.A."/>
            <person name="Spanner R.E."/>
            <person name="Bolton M.D."/>
        </authorList>
    </citation>
    <scope>NUCLEOTIDE SEQUENCE [LARGE SCALE GENOMIC DNA]</scope>
    <source>
        <strain evidence="9">Cb09-40</strain>
    </source>
</reference>
<proteinExistence type="predicted"/>